<evidence type="ECO:0000256" key="1">
    <source>
        <dbReference type="SAM" id="Phobius"/>
    </source>
</evidence>
<evidence type="ECO:0000313" key="2">
    <source>
        <dbReference type="EMBL" id="AJA41563.1"/>
    </source>
</evidence>
<dbReference type="RefSeq" id="YP_009149824.1">
    <property type="nucleotide sequence ID" value="NC_027356.1"/>
</dbReference>
<dbReference type="KEGG" id="vg:24723528"/>
<feature type="transmembrane region" description="Helical" evidence="1">
    <location>
        <begin position="57"/>
        <end position="78"/>
    </location>
</feature>
<sequence length="94" mass="10746">MIISPFALWFVIGAVVAIYSCVDDVFFSKNKAVLLEHLWRTSPDTLIFFGAEKGYKIALAMFIIIDTLLGPVALYGFYRKTRKMKQLKAKYFGK</sequence>
<evidence type="ECO:0000313" key="3">
    <source>
        <dbReference type="Proteomes" id="UP000031090"/>
    </source>
</evidence>
<name>A0A0A7RZ24_9CAUD</name>
<keyword evidence="1" id="KW-1133">Transmembrane helix</keyword>
<gene>
    <name evidence="2" type="ORF">DT57C_000043</name>
</gene>
<protein>
    <submittedName>
        <fullName evidence="2">Putative membrane protein</fullName>
    </submittedName>
</protein>
<dbReference type="EMBL" id="KM979354">
    <property type="protein sequence ID" value="AJA41563.1"/>
    <property type="molecule type" value="Genomic_DNA"/>
</dbReference>
<dbReference type="Proteomes" id="UP000031090">
    <property type="component" value="Segment"/>
</dbReference>
<dbReference type="Pfam" id="PF23800">
    <property type="entry name" value="DUF7176"/>
    <property type="match status" value="1"/>
</dbReference>
<reference evidence="2 3" key="2">
    <citation type="journal article" date="2015" name="Arch. Virol.">
        <title>Complete genome sequences of T5-related Escherichia coli bacteriophages DT57C and DT571/2 isolated from horse feces.</title>
        <authorList>
            <person name="Golomidova A.K."/>
            <person name="Kulikov E.E."/>
            <person name="Prokhorov N.S."/>
            <person name="Guerrero-Ferreira R.C."/>
            <person name="Ksenzenko V.N."/>
            <person name="Tarasyan K.K."/>
            <person name="Letarov A.V."/>
        </authorList>
    </citation>
    <scope>NUCLEOTIDE SEQUENCE [LARGE SCALE GENOMIC DNA]</scope>
</reference>
<dbReference type="InterPro" id="IPR055600">
    <property type="entry name" value="DUF7176"/>
</dbReference>
<keyword evidence="1" id="KW-0812">Transmembrane</keyword>
<dbReference type="GeneID" id="24723528"/>
<proteinExistence type="predicted"/>
<reference evidence="3" key="1">
    <citation type="submission" date="2014-10" db="EMBL/GenBank/DDBJ databases">
        <title>Host range determinants in two T5-related coliphages isolated from horse feces.</title>
        <authorList>
            <person name="Golomidova A.K."/>
            <person name="Kulikov E.E."/>
            <person name="Letarov A.V."/>
            <person name="Prokhorov N.S."/>
        </authorList>
    </citation>
    <scope>NUCLEOTIDE SEQUENCE [LARGE SCALE GENOMIC DNA]</scope>
</reference>
<keyword evidence="1" id="KW-0472">Membrane</keyword>
<keyword evidence="3" id="KW-1185">Reference proteome</keyword>
<accession>A0A0A7RZ24</accession>
<organism evidence="2 3">
    <name type="scientific">Escherichia phage DT57C</name>
    <dbReference type="NCBI Taxonomy" id="2681606"/>
    <lineage>
        <taxon>Viruses</taxon>
        <taxon>Duplodnaviria</taxon>
        <taxon>Heunggongvirae</taxon>
        <taxon>Uroviricota</taxon>
        <taxon>Caudoviricetes</taxon>
        <taxon>Demerecviridae</taxon>
        <taxon>Markadamsvirinae</taxon>
        <taxon>Tequintavirus</taxon>
        <taxon>Tequintavirus DT57C</taxon>
    </lineage>
</organism>